<dbReference type="SUPFAM" id="SSF54675">
    <property type="entry name" value="Nicotinate/Quinolinate PRTase N-terminal domain-like"/>
    <property type="match status" value="1"/>
</dbReference>
<dbReference type="NCBIfam" id="TIGR01514">
    <property type="entry name" value="NAPRTase"/>
    <property type="match status" value="1"/>
</dbReference>
<dbReference type="Proteomes" id="UP000020529">
    <property type="component" value="Unassembled WGS sequence"/>
</dbReference>
<feature type="modified residue" description="Phosphohistidine; by autocatalysis" evidence="7">
    <location>
        <position position="211"/>
    </location>
</feature>
<dbReference type="HAMAP" id="MF_00570">
    <property type="entry name" value="NAPRTase"/>
    <property type="match status" value="1"/>
</dbReference>
<dbReference type="Pfam" id="PF17767">
    <property type="entry name" value="NAPRTase_N"/>
    <property type="match status" value="1"/>
</dbReference>
<dbReference type="PATRIC" id="fig|1339315.3.peg.3604"/>
<reference evidence="11 12" key="1">
    <citation type="submission" date="2014-02" db="EMBL/GenBank/DDBJ databases">
        <authorList>
            <person name="Sears C."/>
            <person name="Carroll K."/>
            <person name="Sack B.R."/>
            <person name="Qadri F."/>
            <person name="Myers L.L."/>
            <person name="Chung G.-T."/>
            <person name="Escheverria P."/>
            <person name="Fraser C.M."/>
            <person name="Sadzewicz L."/>
            <person name="Shefchek K.A."/>
            <person name="Tallon L."/>
            <person name="Das S.P."/>
            <person name="Daugherty S."/>
            <person name="Mongodin E.F."/>
        </authorList>
    </citation>
    <scope>NUCLEOTIDE SEQUENCE [LARGE SCALE GENOMIC DNA]</scope>
    <source>
        <strain evidence="12">3988T(B)14</strain>
    </source>
</reference>
<evidence type="ECO:0000256" key="6">
    <source>
        <dbReference type="ARBA" id="ARBA00022642"/>
    </source>
</evidence>
<keyword evidence="11" id="KW-0328">Glycosyltransferase</keyword>
<keyword evidence="4 7" id="KW-0597">Phosphoprotein</keyword>
<evidence type="ECO:0000313" key="12">
    <source>
        <dbReference type="Proteomes" id="UP000020529"/>
    </source>
</evidence>
<dbReference type="Gene3D" id="3.20.140.10">
    <property type="entry name" value="nicotinate phosphoribosyltransferase"/>
    <property type="match status" value="1"/>
</dbReference>
<dbReference type="PANTHER" id="PTHR11098">
    <property type="entry name" value="NICOTINATE PHOSPHORIBOSYLTRANSFERASE"/>
    <property type="match status" value="1"/>
</dbReference>
<comment type="similarity">
    <text evidence="2 7 8">Belongs to the NAPRTase family.</text>
</comment>
<evidence type="ECO:0000256" key="5">
    <source>
        <dbReference type="ARBA" id="ARBA00022598"/>
    </source>
</evidence>
<keyword evidence="5 7" id="KW-0436">Ligase</keyword>
<accession>A0A015UH83</accession>
<dbReference type="InterPro" id="IPR006406">
    <property type="entry name" value="Nic_PRibTrfase"/>
</dbReference>
<dbReference type="PANTHER" id="PTHR11098:SF1">
    <property type="entry name" value="NICOTINATE PHOSPHORIBOSYLTRANSFERASE"/>
    <property type="match status" value="1"/>
</dbReference>
<comment type="PTM">
    <text evidence="7 8">Transiently phosphorylated on a His residue during the reaction cycle. Phosphorylation strongly increases the affinity for substrates and increases the rate of nicotinate D-ribonucleotide production. Dephosphorylation regenerates the low-affinity form of the enzyme, leading to product release.</text>
</comment>
<protein>
    <recommendedName>
        <fullName evidence="3 7">Nicotinate phosphoribosyltransferase</fullName>
        <shortName evidence="7">NAPRTase</shortName>
        <ecNumber evidence="3 7">6.3.4.21</ecNumber>
    </recommendedName>
</protein>
<dbReference type="PIRSF" id="PIRSF000484">
    <property type="entry name" value="NAPRT"/>
    <property type="match status" value="1"/>
</dbReference>
<gene>
    <name evidence="7 11" type="primary">pncB</name>
    <name evidence="11" type="ORF">M124_2927</name>
</gene>
<evidence type="ECO:0000256" key="2">
    <source>
        <dbReference type="ARBA" id="ARBA00010897"/>
    </source>
</evidence>
<dbReference type="GO" id="GO:0034355">
    <property type="term" value="P:NAD+ biosynthetic process via the salvage pathway"/>
    <property type="evidence" value="ECO:0007669"/>
    <property type="project" value="TreeGrafter"/>
</dbReference>
<dbReference type="NCBIfam" id="NF003704">
    <property type="entry name" value="PRK05321.1"/>
    <property type="match status" value="1"/>
</dbReference>
<dbReference type="GO" id="GO:0016757">
    <property type="term" value="F:glycosyltransferase activity"/>
    <property type="evidence" value="ECO:0007669"/>
    <property type="project" value="UniProtKB-KW"/>
</dbReference>
<comment type="caution">
    <text evidence="11">The sequence shown here is derived from an EMBL/GenBank/DDBJ whole genome shotgun (WGS) entry which is preliminary data.</text>
</comment>
<evidence type="ECO:0000256" key="7">
    <source>
        <dbReference type="HAMAP-Rule" id="MF_00570"/>
    </source>
</evidence>
<evidence type="ECO:0000256" key="3">
    <source>
        <dbReference type="ARBA" id="ARBA00013236"/>
    </source>
</evidence>
<dbReference type="AlphaFoldDB" id="A0A015UH83"/>
<organism evidence="11 12">
    <name type="scientific">Bacteroides fragilis str. 3988T(B)14</name>
    <dbReference type="NCBI Taxonomy" id="1339315"/>
    <lineage>
        <taxon>Bacteria</taxon>
        <taxon>Pseudomonadati</taxon>
        <taxon>Bacteroidota</taxon>
        <taxon>Bacteroidia</taxon>
        <taxon>Bacteroidales</taxon>
        <taxon>Bacteroidaceae</taxon>
        <taxon>Bacteroides</taxon>
    </lineage>
</organism>
<dbReference type="EMBL" id="JGCY01000369">
    <property type="protein sequence ID" value="EXY73303.1"/>
    <property type="molecule type" value="Genomic_DNA"/>
</dbReference>
<dbReference type="InterPro" id="IPR041525">
    <property type="entry name" value="N/Namide_PRibTrfase"/>
</dbReference>
<keyword evidence="11" id="KW-0808">Transferase</keyword>
<dbReference type="UniPathway" id="UPA00253">
    <property type="reaction ID" value="UER00457"/>
</dbReference>
<dbReference type="GO" id="GO:0004516">
    <property type="term" value="F:nicotinate phosphoribosyltransferase activity"/>
    <property type="evidence" value="ECO:0007669"/>
    <property type="project" value="UniProtKB-UniRule"/>
</dbReference>
<evidence type="ECO:0000259" key="9">
    <source>
        <dbReference type="Pfam" id="PF04095"/>
    </source>
</evidence>
<dbReference type="Pfam" id="PF04095">
    <property type="entry name" value="NAPRTase"/>
    <property type="match status" value="1"/>
</dbReference>
<feature type="domain" description="Nicotinate phosphoribosyltransferase N-terminal" evidence="10">
    <location>
        <begin position="7"/>
        <end position="127"/>
    </location>
</feature>
<comment type="catalytic activity">
    <reaction evidence="7 8">
        <text>5-phospho-alpha-D-ribose 1-diphosphate + nicotinate + ATP + H2O = nicotinate beta-D-ribonucleotide + ADP + phosphate + diphosphate</text>
        <dbReference type="Rhea" id="RHEA:36163"/>
        <dbReference type="ChEBI" id="CHEBI:15377"/>
        <dbReference type="ChEBI" id="CHEBI:30616"/>
        <dbReference type="ChEBI" id="CHEBI:32544"/>
        <dbReference type="ChEBI" id="CHEBI:33019"/>
        <dbReference type="ChEBI" id="CHEBI:43474"/>
        <dbReference type="ChEBI" id="CHEBI:57502"/>
        <dbReference type="ChEBI" id="CHEBI:58017"/>
        <dbReference type="ChEBI" id="CHEBI:456216"/>
        <dbReference type="EC" id="6.3.4.21"/>
    </reaction>
</comment>
<evidence type="ECO:0000256" key="4">
    <source>
        <dbReference type="ARBA" id="ARBA00022553"/>
    </source>
</evidence>
<evidence type="ECO:0000256" key="1">
    <source>
        <dbReference type="ARBA" id="ARBA00004952"/>
    </source>
</evidence>
<dbReference type="InterPro" id="IPR007229">
    <property type="entry name" value="Nic_PRibTrfase-Fam"/>
</dbReference>
<feature type="domain" description="Nicotinate/nicotinamide phosphoribosyltransferase" evidence="9">
    <location>
        <begin position="161"/>
        <end position="363"/>
    </location>
</feature>
<dbReference type="EC" id="6.3.4.21" evidence="3 7"/>
<proteinExistence type="inferred from homology"/>
<dbReference type="InterPro" id="IPR040727">
    <property type="entry name" value="NAPRTase_N"/>
</dbReference>
<name>A0A015UH83_BACFG</name>
<keyword evidence="6 7" id="KW-0662">Pyridine nucleotide biosynthesis</keyword>
<comment type="pathway">
    <text evidence="1 7 8">Cofactor biosynthesis; NAD(+) biosynthesis; nicotinate D-ribonucleotide from nicotinate: step 1/1.</text>
</comment>
<evidence type="ECO:0000313" key="11">
    <source>
        <dbReference type="EMBL" id="EXY73303.1"/>
    </source>
</evidence>
<dbReference type="SUPFAM" id="SSF51690">
    <property type="entry name" value="Nicotinate/Quinolinate PRTase C-terminal domain-like"/>
    <property type="match status" value="1"/>
</dbReference>
<evidence type="ECO:0000259" key="10">
    <source>
        <dbReference type="Pfam" id="PF17767"/>
    </source>
</evidence>
<comment type="function">
    <text evidence="7 8">Catalyzes the synthesis of beta-nicotinate D-ribonucleotide from nicotinate and 5-phospho-D-ribose 1-phosphate at the expense of ATP.</text>
</comment>
<dbReference type="InterPro" id="IPR036068">
    <property type="entry name" value="Nicotinate_pribotase-like_C"/>
</dbReference>
<dbReference type="GO" id="GO:0005829">
    <property type="term" value="C:cytosol"/>
    <property type="evidence" value="ECO:0007669"/>
    <property type="project" value="TreeGrafter"/>
</dbReference>
<evidence type="ECO:0000256" key="8">
    <source>
        <dbReference type="RuleBase" id="RU003838"/>
    </source>
</evidence>
<sequence>MIIRTILDTDLYKFTTSYAYIKLFPYAIGTFSFKDRDGTEYSDEFVERLRTEISQLSHVALTEKELEYMIKNCRFLPRVYWEWLSSFRFQPEKIEIRLDENRQLHIEVNDYLYKATLYEVPLLAIVSEIKNQSSGNVANLEDILYKLSEKTELSNKHQLLFSEFGTRRRFSFDVQNQVIGHLKQTAHYCIGTSNCHFAMKYGMKPMGTHPHEWFMFHGAQFGYKHANYMALENWVNVYDGDLGIALSDTYTSAIFLSNLSRKQAKLFDGVRCDSGDEFRFIDQLTARYKELGIDPTTKTIVFSNALDFGKALDIQEYCRGKIRCSFGIGTNLTNDTGFKPSNIVMKLSQCKMNMNQEWRECVKLSDDIGKHIGSPEEVRACLYDLRLEEPPTANTFYHNSALMASVISSSVRPIRYPRMTFLITRS</sequence>